<comment type="caution">
    <text evidence="2">The sequence shown here is derived from an EMBL/GenBank/DDBJ whole genome shotgun (WGS) entry which is preliminary data.</text>
</comment>
<evidence type="ECO:0000256" key="1">
    <source>
        <dbReference type="SAM" id="MobiDB-lite"/>
    </source>
</evidence>
<dbReference type="Proteomes" id="UP000639403">
    <property type="component" value="Unassembled WGS sequence"/>
</dbReference>
<proteinExistence type="predicted"/>
<evidence type="ECO:0000313" key="2">
    <source>
        <dbReference type="EMBL" id="KAF9814429.1"/>
    </source>
</evidence>
<protein>
    <submittedName>
        <fullName evidence="2">Uncharacterized protein</fullName>
    </submittedName>
</protein>
<gene>
    <name evidence="2" type="ORF">IEO21_05093</name>
</gene>
<dbReference type="AlphaFoldDB" id="A0A8H7U2L7"/>
<feature type="compositionally biased region" description="Low complexity" evidence="1">
    <location>
        <begin position="17"/>
        <end position="28"/>
    </location>
</feature>
<sequence>MVVRRSALRCRRYISLSSRGSSGSGTMRTTRRGRTRSGTTYPSIGASAESISPLRNLGREVTGWLIIPRERGTSACVSATRGPPRQNWLSVRKRKLLLRVKKIRVQATTILPLRRRIPAPRRQVSLPRPPPPSWTLMIPTSIPLSETQATSSEKVAPDPGLLGATPGAGTLPTPRPQDRPR</sequence>
<evidence type="ECO:0000313" key="3">
    <source>
        <dbReference type="Proteomes" id="UP000639403"/>
    </source>
</evidence>
<feature type="compositionally biased region" description="Polar residues" evidence="1">
    <location>
        <begin position="142"/>
        <end position="153"/>
    </location>
</feature>
<reference evidence="2" key="1">
    <citation type="submission" date="2020-11" db="EMBL/GenBank/DDBJ databases">
        <authorList>
            <person name="Koelle M."/>
            <person name="Horta M.A.C."/>
            <person name="Nowrousian M."/>
            <person name="Ohm R.A."/>
            <person name="Benz P."/>
            <person name="Pilgard A."/>
        </authorList>
    </citation>
    <scope>NUCLEOTIDE SEQUENCE</scope>
    <source>
        <strain evidence="2">FPRL280</strain>
    </source>
</reference>
<feature type="compositionally biased region" description="Low complexity" evidence="1">
    <location>
        <begin position="157"/>
        <end position="172"/>
    </location>
</feature>
<feature type="region of interest" description="Disordered" evidence="1">
    <location>
        <begin position="17"/>
        <end position="45"/>
    </location>
</feature>
<dbReference type="EMBL" id="JADOXO010000086">
    <property type="protein sequence ID" value="KAF9814429.1"/>
    <property type="molecule type" value="Genomic_DNA"/>
</dbReference>
<feature type="region of interest" description="Disordered" evidence="1">
    <location>
        <begin position="141"/>
        <end position="181"/>
    </location>
</feature>
<name>A0A8H7U2L7_9APHY</name>
<accession>A0A8H7U2L7</accession>
<reference evidence="2" key="2">
    <citation type="journal article" name="Front. Microbiol.">
        <title>Degradative Capacity of Two Strains of Rhodonia placenta: From Phenotype to Genotype.</title>
        <authorList>
            <person name="Kolle M."/>
            <person name="Horta M.A.C."/>
            <person name="Nowrousian M."/>
            <person name="Ohm R.A."/>
            <person name="Benz J.P."/>
            <person name="Pilgard A."/>
        </authorList>
    </citation>
    <scope>NUCLEOTIDE SEQUENCE</scope>
    <source>
        <strain evidence="2">FPRL280</strain>
    </source>
</reference>
<organism evidence="2 3">
    <name type="scientific">Rhodonia placenta</name>
    <dbReference type="NCBI Taxonomy" id="104341"/>
    <lineage>
        <taxon>Eukaryota</taxon>
        <taxon>Fungi</taxon>
        <taxon>Dikarya</taxon>
        <taxon>Basidiomycota</taxon>
        <taxon>Agaricomycotina</taxon>
        <taxon>Agaricomycetes</taxon>
        <taxon>Polyporales</taxon>
        <taxon>Adustoporiaceae</taxon>
        <taxon>Rhodonia</taxon>
    </lineage>
</organism>